<dbReference type="GO" id="GO:0008270">
    <property type="term" value="F:zinc ion binding"/>
    <property type="evidence" value="ECO:0007669"/>
    <property type="project" value="UniProtKB-KW"/>
</dbReference>
<evidence type="ECO:0000313" key="4">
    <source>
        <dbReference type="EMBL" id="GFO39330.1"/>
    </source>
</evidence>
<keyword evidence="5" id="KW-1185">Reference proteome</keyword>
<feature type="compositionally biased region" description="Low complexity" evidence="2">
    <location>
        <begin position="351"/>
        <end position="365"/>
    </location>
</feature>
<feature type="region of interest" description="Disordered" evidence="2">
    <location>
        <begin position="927"/>
        <end position="966"/>
    </location>
</feature>
<feature type="compositionally biased region" description="Basic and acidic residues" evidence="2">
    <location>
        <begin position="507"/>
        <end position="523"/>
    </location>
</feature>
<organism evidence="4 5">
    <name type="scientific">Plakobranchus ocellatus</name>
    <dbReference type="NCBI Taxonomy" id="259542"/>
    <lineage>
        <taxon>Eukaryota</taxon>
        <taxon>Metazoa</taxon>
        <taxon>Spiralia</taxon>
        <taxon>Lophotrochozoa</taxon>
        <taxon>Mollusca</taxon>
        <taxon>Gastropoda</taxon>
        <taxon>Heterobranchia</taxon>
        <taxon>Euthyneura</taxon>
        <taxon>Panpulmonata</taxon>
        <taxon>Sacoglossa</taxon>
        <taxon>Placobranchoidea</taxon>
        <taxon>Plakobranchidae</taxon>
        <taxon>Plakobranchus</taxon>
    </lineage>
</organism>
<feature type="compositionally biased region" description="Basic residues" evidence="2">
    <location>
        <begin position="311"/>
        <end position="323"/>
    </location>
</feature>
<feature type="compositionally biased region" description="Polar residues" evidence="2">
    <location>
        <begin position="934"/>
        <end position="954"/>
    </location>
</feature>
<feature type="compositionally biased region" description="Polar residues" evidence="2">
    <location>
        <begin position="1123"/>
        <end position="1157"/>
    </location>
</feature>
<feature type="compositionally biased region" description="Basic and acidic residues" evidence="2">
    <location>
        <begin position="162"/>
        <end position="188"/>
    </location>
</feature>
<feature type="compositionally biased region" description="Basic residues" evidence="2">
    <location>
        <begin position="1018"/>
        <end position="1029"/>
    </location>
</feature>
<evidence type="ECO:0000259" key="3">
    <source>
        <dbReference type="PROSITE" id="PS50103"/>
    </source>
</evidence>
<comment type="caution">
    <text evidence="4">The sequence shown here is derived from an EMBL/GenBank/DDBJ whole genome shotgun (WGS) entry which is preliminary data.</text>
</comment>
<feature type="compositionally biased region" description="Acidic residues" evidence="2">
    <location>
        <begin position="497"/>
        <end position="506"/>
    </location>
</feature>
<feature type="compositionally biased region" description="Polar residues" evidence="2">
    <location>
        <begin position="92"/>
        <end position="106"/>
    </location>
</feature>
<dbReference type="SMART" id="SM00356">
    <property type="entry name" value="ZnF_C3H1"/>
    <property type="match status" value="2"/>
</dbReference>
<feature type="region of interest" description="Disordered" evidence="2">
    <location>
        <begin position="1100"/>
        <end position="1166"/>
    </location>
</feature>
<feature type="compositionally biased region" description="Polar residues" evidence="2">
    <location>
        <begin position="119"/>
        <end position="129"/>
    </location>
</feature>
<feature type="compositionally biased region" description="Basic and acidic residues" evidence="2">
    <location>
        <begin position="580"/>
        <end position="596"/>
    </location>
</feature>
<keyword evidence="1" id="KW-0863">Zinc-finger</keyword>
<feature type="zinc finger region" description="C3H1-type" evidence="1">
    <location>
        <begin position="7"/>
        <end position="29"/>
    </location>
</feature>
<dbReference type="Gene3D" id="4.10.1000.10">
    <property type="entry name" value="Zinc finger, CCCH-type"/>
    <property type="match status" value="1"/>
</dbReference>
<dbReference type="InterPro" id="IPR000571">
    <property type="entry name" value="Znf_CCCH"/>
</dbReference>
<name>A0AAV4D5Q1_9GAST</name>
<evidence type="ECO:0000256" key="2">
    <source>
        <dbReference type="SAM" id="MobiDB-lite"/>
    </source>
</evidence>
<feature type="compositionally biased region" description="Basic and acidic residues" evidence="2">
    <location>
        <begin position="558"/>
        <end position="568"/>
    </location>
</feature>
<feature type="region of interest" description="Disordered" evidence="2">
    <location>
        <begin position="487"/>
        <end position="626"/>
    </location>
</feature>
<feature type="compositionally biased region" description="Basic residues" evidence="2">
    <location>
        <begin position="714"/>
        <end position="730"/>
    </location>
</feature>
<dbReference type="Proteomes" id="UP000735302">
    <property type="component" value="Unassembled WGS sequence"/>
</dbReference>
<feature type="domain" description="C3H1-type" evidence="3">
    <location>
        <begin position="7"/>
        <end position="29"/>
    </location>
</feature>
<feature type="region of interest" description="Disordered" evidence="2">
    <location>
        <begin position="984"/>
        <end position="1041"/>
    </location>
</feature>
<keyword evidence="1" id="KW-0479">Metal-binding</keyword>
<evidence type="ECO:0000313" key="5">
    <source>
        <dbReference type="Proteomes" id="UP000735302"/>
    </source>
</evidence>
<reference evidence="4 5" key="1">
    <citation type="journal article" date="2021" name="Elife">
        <title>Chloroplast acquisition without the gene transfer in kleptoplastic sea slugs, Plakobranchus ocellatus.</title>
        <authorList>
            <person name="Maeda T."/>
            <person name="Takahashi S."/>
            <person name="Yoshida T."/>
            <person name="Shimamura S."/>
            <person name="Takaki Y."/>
            <person name="Nagai Y."/>
            <person name="Toyoda A."/>
            <person name="Suzuki Y."/>
            <person name="Arimoto A."/>
            <person name="Ishii H."/>
            <person name="Satoh N."/>
            <person name="Nishiyama T."/>
            <person name="Hasebe M."/>
            <person name="Maruyama T."/>
            <person name="Minagawa J."/>
            <person name="Obokata J."/>
            <person name="Shigenobu S."/>
        </authorList>
    </citation>
    <scope>NUCLEOTIDE SEQUENCE [LARGE SCALE GENOMIC DNA]</scope>
</reference>
<feature type="region of interest" description="Disordered" evidence="2">
    <location>
        <begin position="819"/>
        <end position="851"/>
    </location>
</feature>
<feature type="compositionally biased region" description="Polar residues" evidence="2">
    <location>
        <begin position="836"/>
        <end position="847"/>
    </location>
</feature>
<feature type="region of interest" description="Disordered" evidence="2">
    <location>
        <begin position="262"/>
        <end position="373"/>
    </location>
</feature>
<dbReference type="PROSITE" id="PS50103">
    <property type="entry name" value="ZF_C3H1"/>
    <property type="match status" value="2"/>
</dbReference>
<feature type="compositionally biased region" description="Basic residues" evidence="2">
    <location>
        <begin position="597"/>
        <end position="607"/>
    </location>
</feature>
<proteinExistence type="predicted"/>
<feature type="compositionally biased region" description="Polar residues" evidence="2">
    <location>
        <begin position="984"/>
        <end position="999"/>
    </location>
</feature>
<dbReference type="PANTHER" id="PTHR15725">
    <property type="entry name" value="ZN-FINGER, C-X8-C-X5-C-X3-H TYPE-CONTAINING"/>
    <property type="match status" value="1"/>
</dbReference>
<feature type="domain" description="C3H1-type" evidence="3">
    <location>
        <begin position="31"/>
        <end position="57"/>
    </location>
</feature>
<feature type="compositionally biased region" description="Basic residues" evidence="2">
    <location>
        <begin position="197"/>
        <end position="217"/>
    </location>
</feature>
<feature type="region of interest" description="Disordered" evidence="2">
    <location>
        <begin position="866"/>
        <end position="909"/>
    </location>
</feature>
<dbReference type="Pfam" id="PF15663">
    <property type="entry name" value="zf-CCCH_3"/>
    <property type="match status" value="1"/>
</dbReference>
<feature type="compositionally biased region" description="Polar residues" evidence="2">
    <location>
        <begin position="145"/>
        <end position="160"/>
    </location>
</feature>
<feature type="zinc finger region" description="C3H1-type" evidence="1">
    <location>
        <begin position="31"/>
        <end position="57"/>
    </location>
</feature>
<feature type="compositionally biased region" description="Polar residues" evidence="2">
    <location>
        <begin position="871"/>
        <end position="905"/>
    </location>
</feature>
<dbReference type="InterPro" id="IPR041686">
    <property type="entry name" value="Znf-CCCH_3"/>
</dbReference>
<gene>
    <name evidence="4" type="ORF">PoB_006583500</name>
</gene>
<accession>A0AAV4D5Q1</accession>
<dbReference type="AlphaFoldDB" id="A0AAV4D5Q1"/>
<dbReference type="EMBL" id="BLXT01007490">
    <property type="protein sequence ID" value="GFO39330.1"/>
    <property type="molecule type" value="Genomic_DNA"/>
</dbReference>
<feature type="compositionally biased region" description="Basic and acidic residues" evidence="2">
    <location>
        <begin position="130"/>
        <end position="144"/>
    </location>
</feature>
<dbReference type="PANTHER" id="PTHR15725:SF14">
    <property type="entry name" value="ZINC FINGER CCCH DOMAIN-CONTAINING PROTEIN 11A"/>
    <property type="match status" value="1"/>
</dbReference>
<protein>
    <submittedName>
        <fullName evidence="4">Chromosome 12 open reading frame 50</fullName>
    </submittedName>
</protein>
<feature type="compositionally biased region" description="Low complexity" evidence="2">
    <location>
        <begin position="107"/>
        <end position="118"/>
    </location>
</feature>
<evidence type="ECO:0000256" key="1">
    <source>
        <dbReference type="PROSITE-ProRule" id="PRU00723"/>
    </source>
</evidence>
<sequence>MSTLGDDCYYFCTSACIRGPACQFRHVEAAKTCKIICQHWQMGNCLRPMCKFRHSTFPIPTSTADTPCYWETQPIGCSKKTCPYKHLKPRPDSQSVTDDKQPSTIAPSGSSSSSGPSPVVTQVQNSQQSKGEDSDNKISLKSESETTAAIENFPSQNITAISDDKTLKSEDNENSNKENGKKPTEQNNEKPAVIKSTTKKVVKKTGVKKKATGSAVKKTKVVKKVPVKVKKQVAKEAIPEGVKTTEKALKPQRNIKERLGIALSKKKPVTAVAPDEDESSSASEGKPLAPTEPKKTTKPPPAPAEIVTKKAVTKGKILQKKKAPSSLAAGPVKTKKVIPVAVAKRSEEESSSSSSDSSSSEGSGDSEPDVRRVVVEDNDEIAARKRAKASLLKKQRGILGQVQSGKVVKAKDRIGSQVALKDLQFKRRMVNVDYDSDDIVSSRMRTTLNVRDRLGKPPTDHAVSSSKLTEITRKAELSNSPRKAVLVQSRLDKEASSTEDDDDDFLEGVRVKTLDEIRREKMQKSMGGAQEKDVDSTGSGEGRVLSVQQRLGISSPRKQQDTDEDVKGGRQVLISNDNGSKSDESSNVKTSVEEKKAKRRPWRSKKRIVIDGKGEQTAEQDDDGDERTAVVMSPVTAEGDNPGSAGCEVDESPFARLKRRALQKKLQSLQQKKGSLPIKNIVKEPISEEPQDIAGNVEVKLEQEESEGQEEPAKKHKHKHKHKHNKKSKRERQIYMPPALKSTAPQELAISPPRDEHVPALVTAAPTIKIAPQRRAGPHPIAAAWAAGLNVSAKGTARLPPPTKPAVSVSQQVGVTGRLSLRPGLSAPPEPVKKSVSLSNSQSTSDPTGAVIKSFSEIMAEKKRRRLEMQASKSGDPPSTSFSASLGTADSAKQTSSFSNNSPVKSNDAIPRASITPIVFNTEKQSPLKLKSHPQLSVPTLPSSQHTHIPQQAVSPAPTVAQSTSSISLPSSSTFPIIPQNITSLPSSLPTEQPNSRLTTPLIEKQSLAKTTSSKKGAGQKKLFKKKTPIKQPTAPEENSVTSMASLGISIPLPPMTLEEELLLDEGPSASLLKVTDTKSNPDGFGGGRFELDLSSAALEKNSSQELDKEVDPHFGSQEQEHISSAGSGASHTLAKSSPSPGVATATVQKRPSSDGAQPTVKKSRLSIDDELALFDEDIEDFASNSDVVAGSTMEPIDDLLQNIDDLLA</sequence>
<feature type="region of interest" description="Disordered" evidence="2">
    <location>
        <begin position="680"/>
        <end position="746"/>
    </location>
</feature>
<keyword evidence="1" id="KW-0862">Zinc</keyword>
<feature type="region of interest" description="Disordered" evidence="2">
    <location>
        <begin position="88"/>
        <end position="217"/>
    </location>
</feature>